<dbReference type="EMBL" id="CAJNOC010003082">
    <property type="protein sequence ID" value="CAF0966918.1"/>
    <property type="molecule type" value="Genomic_DNA"/>
</dbReference>
<keyword evidence="6" id="KW-1185">Reference proteome</keyword>
<reference evidence="5" key="1">
    <citation type="submission" date="2021-02" db="EMBL/GenBank/DDBJ databases">
        <authorList>
            <person name="Nowell W R."/>
        </authorList>
    </citation>
    <scope>NUCLEOTIDE SEQUENCE</scope>
    <source>
        <strain evidence="5">Ploen Becks lab</strain>
    </source>
</reference>
<dbReference type="OrthoDB" id="10249612at2759"/>
<gene>
    <name evidence="5" type="ORF">OXX778_LOCUS14711</name>
</gene>
<keyword evidence="4" id="KW-0726">Sexual differentiation</keyword>
<proteinExistence type="inferred from homology"/>
<comment type="caution">
    <text evidence="5">The sequence shown here is derived from an EMBL/GenBank/DDBJ whole genome shotgun (WGS) entry which is preliminary data.</text>
</comment>
<evidence type="ECO:0000313" key="5">
    <source>
        <dbReference type="EMBL" id="CAF0966918.1"/>
    </source>
</evidence>
<comment type="similarity">
    <text evidence="2">Belongs to the janus family.</text>
</comment>
<keyword evidence="3" id="KW-0221">Differentiation</keyword>
<protein>
    <recommendedName>
        <fullName evidence="7">14 kDa phosphohistidine phosphatase</fullName>
    </recommendedName>
</protein>
<dbReference type="Pfam" id="PF05005">
    <property type="entry name" value="Ocnus"/>
    <property type="match status" value="1"/>
</dbReference>
<dbReference type="GO" id="GO:0030154">
    <property type="term" value="P:cell differentiation"/>
    <property type="evidence" value="ECO:0007669"/>
    <property type="project" value="UniProtKB-KW"/>
</dbReference>
<dbReference type="Proteomes" id="UP000663879">
    <property type="component" value="Unassembled WGS sequence"/>
</dbReference>
<dbReference type="GO" id="GO:0005829">
    <property type="term" value="C:cytosol"/>
    <property type="evidence" value="ECO:0007669"/>
    <property type="project" value="TreeGrafter"/>
</dbReference>
<dbReference type="GO" id="GO:0007548">
    <property type="term" value="P:sex differentiation"/>
    <property type="evidence" value="ECO:0007669"/>
    <property type="project" value="UniProtKB-KW"/>
</dbReference>
<evidence type="ECO:0000256" key="2">
    <source>
        <dbReference type="ARBA" id="ARBA00010971"/>
    </source>
</evidence>
<dbReference type="AlphaFoldDB" id="A0A814EIW2"/>
<dbReference type="GO" id="GO:0101006">
    <property type="term" value="F:protein histidine phosphatase activity"/>
    <property type="evidence" value="ECO:0007669"/>
    <property type="project" value="TreeGrafter"/>
</dbReference>
<sequence length="72" mass="8279">DILDDFEKNFNAREIDIECVGGGRIMHEPEKKTIFVYGYSLGFGLADHKISVELLKKKYPDYISITFSNEGY</sequence>
<evidence type="ECO:0000256" key="1">
    <source>
        <dbReference type="ARBA" id="ARBA00002508"/>
    </source>
</evidence>
<evidence type="ECO:0000313" key="6">
    <source>
        <dbReference type="Proteomes" id="UP000663879"/>
    </source>
</evidence>
<evidence type="ECO:0000256" key="4">
    <source>
        <dbReference type="ARBA" id="ARBA00022928"/>
    </source>
</evidence>
<evidence type="ECO:0008006" key="7">
    <source>
        <dbReference type="Google" id="ProtNLM"/>
    </source>
</evidence>
<organism evidence="5 6">
    <name type="scientific">Brachionus calyciflorus</name>
    <dbReference type="NCBI Taxonomy" id="104777"/>
    <lineage>
        <taxon>Eukaryota</taxon>
        <taxon>Metazoa</taxon>
        <taxon>Spiralia</taxon>
        <taxon>Gnathifera</taxon>
        <taxon>Rotifera</taxon>
        <taxon>Eurotatoria</taxon>
        <taxon>Monogononta</taxon>
        <taxon>Pseudotrocha</taxon>
        <taxon>Ploima</taxon>
        <taxon>Brachionidae</taxon>
        <taxon>Brachionus</taxon>
    </lineage>
</organism>
<accession>A0A814EIW2</accession>
<dbReference type="InterPro" id="IPR038596">
    <property type="entry name" value="Janus_sf"/>
</dbReference>
<feature type="non-terminal residue" evidence="5">
    <location>
        <position position="1"/>
    </location>
</feature>
<name>A0A814EIW2_9BILA</name>
<comment type="function">
    <text evidence="1">JanA and janB regulate somatic sex differentiation.</text>
</comment>
<dbReference type="Gene3D" id="3.50.20.20">
    <property type="entry name" value="Janus/Ocnus"/>
    <property type="match status" value="1"/>
</dbReference>
<dbReference type="InterPro" id="IPR007702">
    <property type="entry name" value="Janus"/>
</dbReference>
<evidence type="ECO:0000256" key="3">
    <source>
        <dbReference type="ARBA" id="ARBA00022782"/>
    </source>
</evidence>
<dbReference type="SUPFAM" id="SSF143724">
    <property type="entry name" value="PHP14-like"/>
    <property type="match status" value="1"/>
</dbReference>
<dbReference type="PANTHER" id="PTHR12258">
    <property type="entry name" value="JANUS-A/JANUS-B"/>
    <property type="match status" value="1"/>
</dbReference>
<dbReference type="PANTHER" id="PTHR12258:SF5">
    <property type="entry name" value="BCDNA.GH02250-RELATED"/>
    <property type="match status" value="1"/>
</dbReference>